<dbReference type="Pfam" id="PF13469">
    <property type="entry name" value="Sulfotransfer_3"/>
    <property type="match status" value="1"/>
</dbReference>
<dbReference type="InterPro" id="IPR027417">
    <property type="entry name" value="P-loop_NTPase"/>
</dbReference>
<reference evidence="1 2" key="1">
    <citation type="submission" date="2023-11" db="EMBL/GenBank/DDBJ databases">
        <title>Coraliomargarita sp. nov., isolated from marine algae.</title>
        <authorList>
            <person name="Lee J.K."/>
            <person name="Baek J.H."/>
            <person name="Kim J.M."/>
            <person name="Choi D.G."/>
            <person name="Jeon C.O."/>
        </authorList>
    </citation>
    <scope>NUCLEOTIDE SEQUENCE [LARGE SCALE GENOMIC DNA]</scope>
    <source>
        <strain evidence="1 2">J2-16</strain>
    </source>
</reference>
<keyword evidence="2" id="KW-1185">Reference proteome</keyword>
<sequence length="252" mass="29764">MNTNKLSPPPPIILTGMHRSGTSLLGSFLNESGIHMGSDLVEKDSGNPNGYYEDTEFLNFHIRLIQKYHKSNWYAPSSIMPNDEERQMALDLLSKKGSHGVWGWKDPRSTLFLELWRDLCPDAKFLFVYRNPFSVIESLNRREKSGKLHWRARAMWLRGWLVYTRCCINFHQKHPNDCLFFSLESMTQNPEERIDQISKFLGYPLQAKTFEKLYKPTELRSINQNLYQLTRLPQHLSYLAWRQYQQLKKSYP</sequence>
<evidence type="ECO:0000313" key="2">
    <source>
        <dbReference type="Proteomes" id="UP001324993"/>
    </source>
</evidence>
<name>A0ABZ0RND4_9BACT</name>
<accession>A0ABZ0RND4</accession>
<dbReference type="RefSeq" id="WP_319834569.1">
    <property type="nucleotide sequence ID" value="NZ_CP138858.1"/>
</dbReference>
<dbReference type="EMBL" id="CP138858">
    <property type="protein sequence ID" value="WPJ97740.1"/>
    <property type="molecule type" value="Genomic_DNA"/>
</dbReference>
<organism evidence="1 2">
    <name type="scientific">Coraliomargarita algicola</name>
    <dbReference type="NCBI Taxonomy" id="3092156"/>
    <lineage>
        <taxon>Bacteria</taxon>
        <taxon>Pseudomonadati</taxon>
        <taxon>Verrucomicrobiota</taxon>
        <taxon>Opitutia</taxon>
        <taxon>Puniceicoccales</taxon>
        <taxon>Coraliomargaritaceae</taxon>
        <taxon>Coraliomargarita</taxon>
    </lineage>
</organism>
<dbReference type="SUPFAM" id="SSF52540">
    <property type="entry name" value="P-loop containing nucleoside triphosphate hydrolases"/>
    <property type="match status" value="1"/>
</dbReference>
<evidence type="ECO:0000313" key="1">
    <source>
        <dbReference type="EMBL" id="WPJ97740.1"/>
    </source>
</evidence>
<proteinExistence type="predicted"/>
<gene>
    <name evidence="1" type="ORF">SH580_08455</name>
</gene>
<dbReference type="Gene3D" id="3.40.50.300">
    <property type="entry name" value="P-loop containing nucleotide triphosphate hydrolases"/>
    <property type="match status" value="1"/>
</dbReference>
<dbReference type="Proteomes" id="UP001324993">
    <property type="component" value="Chromosome"/>
</dbReference>
<protein>
    <submittedName>
        <fullName evidence="1">Sulfotransferase</fullName>
    </submittedName>
</protein>